<dbReference type="InterPro" id="IPR037523">
    <property type="entry name" value="VOC_core"/>
</dbReference>
<name>A0ABV9XVQ7_9PSEU</name>
<dbReference type="PANTHER" id="PTHR36503">
    <property type="entry name" value="BLR2520 PROTEIN"/>
    <property type="match status" value="1"/>
</dbReference>
<evidence type="ECO:0000259" key="1">
    <source>
        <dbReference type="PROSITE" id="PS51819"/>
    </source>
</evidence>
<evidence type="ECO:0000313" key="3">
    <source>
        <dbReference type="Proteomes" id="UP001595833"/>
    </source>
</evidence>
<dbReference type="CDD" id="cd06587">
    <property type="entry name" value="VOC"/>
    <property type="match status" value="1"/>
</dbReference>
<dbReference type="RefSeq" id="WP_344042740.1">
    <property type="nucleotide sequence ID" value="NZ_BAAAKE010000036.1"/>
</dbReference>
<dbReference type="EMBL" id="JBHSJB010000009">
    <property type="protein sequence ID" value="MFC5054201.1"/>
    <property type="molecule type" value="Genomic_DNA"/>
</dbReference>
<dbReference type="InterPro" id="IPR004360">
    <property type="entry name" value="Glyas_Fos-R_dOase_dom"/>
</dbReference>
<dbReference type="Gene3D" id="3.10.180.10">
    <property type="entry name" value="2,3-Dihydroxybiphenyl 1,2-Dioxygenase, domain 1"/>
    <property type="match status" value="1"/>
</dbReference>
<proteinExistence type="predicted"/>
<reference evidence="3" key="1">
    <citation type="journal article" date="2019" name="Int. J. Syst. Evol. Microbiol.">
        <title>The Global Catalogue of Microorganisms (GCM) 10K type strain sequencing project: providing services to taxonomists for standard genome sequencing and annotation.</title>
        <authorList>
            <consortium name="The Broad Institute Genomics Platform"/>
            <consortium name="The Broad Institute Genome Sequencing Center for Infectious Disease"/>
            <person name="Wu L."/>
            <person name="Ma J."/>
        </authorList>
    </citation>
    <scope>NUCLEOTIDE SEQUENCE [LARGE SCALE GENOMIC DNA]</scope>
    <source>
        <strain evidence="3">KCTC 12848</strain>
    </source>
</reference>
<keyword evidence="3" id="KW-1185">Reference proteome</keyword>
<dbReference type="InterPro" id="IPR029068">
    <property type="entry name" value="Glyas_Bleomycin-R_OHBP_Dase"/>
</dbReference>
<dbReference type="SUPFAM" id="SSF54593">
    <property type="entry name" value="Glyoxalase/Bleomycin resistance protein/Dihydroxybiphenyl dioxygenase"/>
    <property type="match status" value="1"/>
</dbReference>
<sequence>MILMPVVYVSDVDASVAFYAALGFVERNRSRSGAWVELDGPGGRLGLHESRARRAPALPEADEPVGPGVVMLGFVTTEPLEKLVEAVAQAGHEPVRGIADESFGRSVVLADPDGAHIQVNEHDEELYT</sequence>
<dbReference type="Pfam" id="PF00903">
    <property type="entry name" value="Glyoxalase"/>
    <property type="match status" value="1"/>
</dbReference>
<comment type="caution">
    <text evidence="2">The sequence shown here is derived from an EMBL/GenBank/DDBJ whole genome shotgun (WGS) entry which is preliminary data.</text>
</comment>
<gene>
    <name evidence="2" type="ORF">ACFPFM_10570</name>
</gene>
<protein>
    <submittedName>
        <fullName evidence="2">VOC family protein</fullName>
    </submittedName>
</protein>
<dbReference type="Proteomes" id="UP001595833">
    <property type="component" value="Unassembled WGS sequence"/>
</dbReference>
<dbReference type="PROSITE" id="PS51819">
    <property type="entry name" value="VOC"/>
    <property type="match status" value="1"/>
</dbReference>
<feature type="domain" description="VOC" evidence="1">
    <location>
        <begin position="1"/>
        <end position="122"/>
    </location>
</feature>
<dbReference type="PANTHER" id="PTHR36503:SF1">
    <property type="entry name" value="BLR2520 PROTEIN"/>
    <property type="match status" value="1"/>
</dbReference>
<accession>A0ABV9XVQ7</accession>
<organism evidence="2 3">
    <name type="scientific">Saccharothrix xinjiangensis</name>
    <dbReference type="NCBI Taxonomy" id="204798"/>
    <lineage>
        <taxon>Bacteria</taxon>
        <taxon>Bacillati</taxon>
        <taxon>Actinomycetota</taxon>
        <taxon>Actinomycetes</taxon>
        <taxon>Pseudonocardiales</taxon>
        <taxon>Pseudonocardiaceae</taxon>
        <taxon>Saccharothrix</taxon>
    </lineage>
</organism>
<evidence type="ECO:0000313" key="2">
    <source>
        <dbReference type="EMBL" id="MFC5054201.1"/>
    </source>
</evidence>